<dbReference type="PaxDb" id="39947-A0A0P0X4C4"/>
<dbReference type="Proteomes" id="UP000059680">
    <property type="component" value="Chromosome 7"/>
</dbReference>
<evidence type="ECO:0000313" key="2">
    <source>
        <dbReference type="Proteomes" id="UP000059680"/>
    </source>
</evidence>
<reference evidence="2" key="1">
    <citation type="journal article" date="2005" name="Nature">
        <title>The map-based sequence of the rice genome.</title>
        <authorList>
            <consortium name="International rice genome sequencing project (IRGSP)"/>
            <person name="Matsumoto T."/>
            <person name="Wu J."/>
            <person name="Kanamori H."/>
            <person name="Katayose Y."/>
            <person name="Fujisawa M."/>
            <person name="Namiki N."/>
            <person name="Mizuno H."/>
            <person name="Yamamoto K."/>
            <person name="Antonio B.A."/>
            <person name="Baba T."/>
            <person name="Sakata K."/>
            <person name="Nagamura Y."/>
            <person name="Aoki H."/>
            <person name="Arikawa K."/>
            <person name="Arita K."/>
            <person name="Bito T."/>
            <person name="Chiden Y."/>
            <person name="Fujitsuka N."/>
            <person name="Fukunaka R."/>
            <person name="Hamada M."/>
            <person name="Harada C."/>
            <person name="Hayashi A."/>
            <person name="Hijishita S."/>
            <person name="Honda M."/>
            <person name="Hosokawa S."/>
            <person name="Ichikawa Y."/>
            <person name="Idonuma A."/>
            <person name="Iijima M."/>
            <person name="Ikeda M."/>
            <person name="Ikeno M."/>
            <person name="Ito K."/>
            <person name="Ito S."/>
            <person name="Ito T."/>
            <person name="Ito Y."/>
            <person name="Ito Y."/>
            <person name="Iwabuchi A."/>
            <person name="Kamiya K."/>
            <person name="Karasawa W."/>
            <person name="Kurita K."/>
            <person name="Katagiri S."/>
            <person name="Kikuta A."/>
            <person name="Kobayashi H."/>
            <person name="Kobayashi N."/>
            <person name="Machita K."/>
            <person name="Maehara T."/>
            <person name="Masukawa M."/>
            <person name="Mizubayashi T."/>
            <person name="Mukai Y."/>
            <person name="Nagasaki H."/>
            <person name="Nagata Y."/>
            <person name="Naito S."/>
            <person name="Nakashima M."/>
            <person name="Nakama Y."/>
            <person name="Nakamichi Y."/>
            <person name="Nakamura M."/>
            <person name="Meguro A."/>
            <person name="Negishi M."/>
            <person name="Ohta I."/>
            <person name="Ohta T."/>
            <person name="Okamoto M."/>
            <person name="Ono N."/>
            <person name="Saji S."/>
            <person name="Sakaguchi M."/>
            <person name="Sakai K."/>
            <person name="Shibata M."/>
            <person name="Shimokawa T."/>
            <person name="Song J."/>
            <person name="Takazaki Y."/>
            <person name="Terasawa K."/>
            <person name="Tsugane M."/>
            <person name="Tsuji K."/>
            <person name="Ueda S."/>
            <person name="Waki K."/>
            <person name="Yamagata H."/>
            <person name="Yamamoto M."/>
            <person name="Yamamoto S."/>
            <person name="Yamane H."/>
            <person name="Yoshiki S."/>
            <person name="Yoshihara R."/>
            <person name="Yukawa K."/>
            <person name="Zhong H."/>
            <person name="Yano M."/>
            <person name="Yuan Q."/>
            <person name="Ouyang S."/>
            <person name="Liu J."/>
            <person name="Jones K.M."/>
            <person name="Gansberger K."/>
            <person name="Moffat K."/>
            <person name="Hill J."/>
            <person name="Bera J."/>
            <person name="Fadrosh D."/>
            <person name="Jin S."/>
            <person name="Johri S."/>
            <person name="Kim M."/>
            <person name="Overton L."/>
            <person name="Reardon M."/>
            <person name="Tsitrin T."/>
            <person name="Vuong H."/>
            <person name="Weaver B."/>
            <person name="Ciecko A."/>
            <person name="Tallon L."/>
            <person name="Jackson J."/>
            <person name="Pai G."/>
            <person name="Aken S.V."/>
            <person name="Utterback T."/>
            <person name="Reidmuller S."/>
            <person name="Feldblyum T."/>
            <person name="Hsiao J."/>
            <person name="Zismann V."/>
            <person name="Iobst S."/>
            <person name="de Vazeille A.R."/>
            <person name="Buell C.R."/>
            <person name="Ying K."/>
            <person name="Li Y."/>
            <person name="Lu T."/>
            <person name="Huang Y."/>
            <person name="Zhao Q."/>
            <person name="Feng Q."/>
            <person name="Zhang L."/>
            <person name="Zhu J."/>
            <person name="Weng Q."/>
            <person name="Mu J."/>
            <person name="Lu Y."/>
            <person name="Fan D."/>
            <person name="Liu Y."/>
            <person name="Guan J."/>
            <person name="Zhang Y."/>
            <person name="Yu S."/>
            <person name="Liu X."/>
            <person name="Zhang Y."/>
            <person name="Hong G."/>
            <person name="Han B."/>
            <person name="Choisne N."/>
            <person name="Demange N."/>
            <person name="Orjeda G."/>
            <person name="Samain S."/>
            <person name="Cattolico L."/>
            <person name="Pelletier E."/>
            <person name="Couloux A."/>
            <person name="Segurens B."/>
            <person name="Wincker P."/>
            <person name="D'Hont A."/>
            <person name="Scarpelli C."/>
            <person name="Weissenbach J."/>
            <person name="Salanoubat M."/>
            <person name="Quetier F."/>
            <person name="Yu Y."/>
            <person name="Kim H.R."/>
            <person name="Rambo T."/>
            <person name="Currie J."/>
            <person name="Collura K."/>
            <person name="Luo M."/>
            <person name="Yang T."/>
            <person name="Ammiraju J.S.S."/>
            <person name="Engler F."/>
            <person name="Soderlund C."/>
            <person name="Wing R.A."/>
            <person name="Palmer L.E."/>
            <person name="de la Bastide M."/>
            <person name="Spiegel L."/>
            <person name="Nascimento L."/>
            <person name="Zutavern T."/>
            <person name="O'Shaughnessy A."/>
            <person name="Dike S."/>
            <person name="Dedhia N."/>
            <person name="Preston R."/>
            <person name="Balija V."/>
            <person name="McCombie W.R."/>
            <person name="Chow T."/>
            <person name="Chen H."/>
            <person name="Chung M."/>
            <person name="Chen C."/>
            <person name="Shaw J."/>
            <person name="Wu H."/>
            <person name="Hsiao K."/>
            <person name="Chao Y."/>
            <person name="Chu M."/>
            <person name="Cheng C."/>
            <person name="Hour A."/>
            <person name="Lee P."/>
            <person name="Lin S."/>
            <person name="Lin Y."/>
            <person name="Liou J."/>
            <person name="Liu S."/>
            <person name="Hsing Y."/>
            <person name="Raghuvanshi S."/>
            <person name="Mohanty A."/>
            <person name="Bharti A.K."/>
            <person name="Gaur A."/>
            <person name="Gupta V."/>
            <person name="Kumar D."/>
            <person name="Ravi V."/>
            <person name="Vij S."/>
            <person name="Kapur A."/>
            <person name="Khurana P."/>
            <person name="Khurana P."/>
            <person name="Khurana J.P."/>
            <person name="Tyagi A.K."/>
            <person name="Gaikwad K."/>
            <person name="Singh A."/>
            <person name="Dalal V."/>
            <person name="Srivastava S."/>
            <person name="Dixit A."/>
            <person name="Pal A.K."/>
            <person name="Ghazi I.A."/>
            <person name="Yadav M."/>
            <person name="Pandit A."/>
            <person name="Bhargava A."/>
            <person name="Sureshbabu K."/>
            <person name="Batra K."/>
            <person name="Sharma T.R."/>
            <person name="Mohapatra T."/>
            <person name="Singh N.K."/>
            <person name="Messing J."/>
            <person name="Nelson A.B."/>
            <person name="Fuks G."/>
            <person name="Kavchok S."/>
            <person name="Keizer G."/>
            <person name="Linton E."/>
            <person name="Llaca V."/>
            <person name="Song R."/>
            <person name="Tanyolac B."/>
            <person name="Young S."/>
            <person name="Ho-Il K."/>
            <person name="Hahn J.H."/>
            <person name="Sangsakoo G."/>
            <person name="Vanavichit A."/>
            <person name="de Mattos Luiz.A.T."/>
            <person name="Zimmer P.D."/>
            <person name="Malone G."/>
            <person name="Dellagostin O."/>
            <person name="de Oliveira A.C."/>
            <person name="Bevan M."/>
            <person name="Bancroft I."/>
            <person name="Minx P."/>
            <person name="Cordum H."/>
            <person name="Wilson R."/>
            <person name="Cheng Z."/>
            <person name="Jin W."/>
            <person name="Jiang J."/>
            <person name="Leong S.A."/>
            <person name="Iwama H."/>
            <person name="Gojobori T."/>
            <person name="Itoh T."/>
            <person name="Niimura Y."/>
            <person name="Fujii Y."/>
            <person name="Habara T."/>
            <person name="Sakai H."/>
            <person name="Sato Y."/>
            <person name="Wilson G."/>
            <person name="Kumar K."/>
            <person name="McCouch S."/>
            <person name="Juretic N."/>
            <person name="Hoen D."/>
            <person name="Wright S."/>
            <person name="Bruskiewich R."/>
            <person name="Bureau T."/>
            <person name="Miyao A."/>
            <person name="Hirochika H."/>
            <person name="Nishikawa T."/>
            <person name="Kadowaki K."/>
            <person name="Sugiura M."/>
            <person name="Burr B."/>
            <person name="Sasaki T."/>
        </authorList>
    </citation>
    <scope>NUCLEOTIDE SEQUENCE [LARGE SCALE GENOMIC DNA]</scope>
    <source>
        <strain evidence="2">cv. Nipponbare</strain>
    </source>
</reference>
<dbReference type="InParanoid" id="A0A0P0X4C4"/>
<organism evidence="1 2">
    <name type="scientific">Oryza sativa subsp. japonica</name>
    <name type="common">Rice</name>
    <dbReference type="NCBI Taxonomy" id="39947"/>
    <lineage>
        <taxon>Eukaryota</taxon>
        <taxon>Viridiplantae</taxon>
        <taxon>Streptophyta</taxon>
        <taxon>Embryophyta</taxon>
        <taxon>Tracheophyta</taxon>
        <taxon>Spermatophyta</taxon>
        <taxon>Magnoliopsida</taxon>
        <taxon>Liliopsida</taxon>
        <taxon>Poales</taxon>
        <taxon>Poaceae</taxon>
        <taxon>BOP clade</taxon>
        <taxon>Oryzoideae</taxon>
        <taxon>Oryzeae</taxon>
        <taxon>Oryzinae</taxon>
        <taxon>Oryza</taxon>
        <taxon>Oryza sativa</taxon>
    </lineage>
</organism>
<accession>A0A0P0X4C4</accession>
<dbReference type="EMBL" id="AP014963">
    <property type="protein sequence ID" value="BAT00798.1"/>
    <property type="molecule type" value="Genomic_DNA"/>
</dbReference>
<sequence length="86" mass="10012">MICWCKLVHSIMIEVIEFQSMKKASPESTERTGIGTSILLVREGKLVPNSCYEHLNTKHKILEISSFFSIFYESRFRSKENQDALR</sequence>
<name>A0A0P0X4C4_ORYSJ</name>
<reference evidence="1 2" key="2">
    <citation type="journal article" date="2013" name="Plant Cell Physiol.">
        <title>Rice Annotation Project Database (RAP-DB): an integrative and interactive database for rice genomics.</title>
        <authorList>
            <person name="Sakai H."/>
            <person name="Lee S.S."/>
            <person name="Tanaka T."/>
            <person name="Numa H."/>
            <person name="Kim J."/>
            <person name="Kawahara Y."/>
            <person name="Wakimoto H."/>
            <person name="Yang C.C."/>
            <person name="Iwamoto M."/>
            <person name="Abe T."/>
            <person name="Yamada Y."/>
            <person name="Muto A."/>
            <person name="Inokuchi H."/>
            <person name="Ikemura T."/>
            <person name="Matsumoto T."/>
            <person name="Sasaki T."/>
            <person name="Itoh T."/>
        </authorList>
    </citation>
    <scope>NUCLEOTIDE SEQUENCE [LARGE SCALE GENOMIC DNA]</scope>
    <source>
        <strain evidence="2">cv. Nipponbare</strain>
    </source>
</reference>
<keyword evidence="2" id="KW-1185">Reference proteome</keyword>
<evidence type="ECO:0000313" key="1">
    <source>
        <dbReference type="EMBL" id="BAT00798.1"/>
    </source>
</evidence>
<gene>
    <name evidence="1" type="ordered locus">Os07g0244350</name>
    <name evidence="1" type="ORF">OSNPB_070244350</name>
</gene>
<proteinExistence type="predicted"/>
<reference evidence="1 2" key="3">
    <citation type="journal article" date="2013" name="Rice">
        <title>Improvement of the Oryza sativa Nipponbare reference genome using next generation sequence and optical map data.</title>
        <authorList>
            <person name="Kawahara Y."/>
            <person name="de la Bastide M."/>
            <person name="Hamilton J.P."/>
            <person name="Kanamori H."/>
            <person name="McCombie W.R."/>
            <person name="Ouyang S."/>
            <person name="Schwartz D.C."/>
            <person name="Tanaka T."/>
            <person name="Wu J."/>
            <person name="Zhou S."/>
            <person name="Childs K.L."/>
            <person name="Davidson R.M."/>
            <person name="Lin H."/>
            <person name="Quesada-Ocampo L."/>
            <person name="Vaillancourt B."/>
            <person name="Sakai H."/>
            <person name="Lee S.S."/>
            <person name="Kim J."/>
            <person name="Numa H."/>
            <person name="Itoh T."/>
            <person name="Buell C.R."/>
            <person name="Matsumoto T."/>
        </authorList>
    </citation>
    <scope>NUCLEOTIDE SEQUENCE [LARGE SCALE GENOMIC DNA]</scope>
    <source>
        <strain evidence="2">cv. Nipponbare</strain>
    </source>
</reference>
<dbReference type="AlphaFoldDB" id="A0A0P0X4C4"/>
<protein>
    <submittedName>
        <fullName evidence="1">Os07g0244350 protein</fullName>
    </submittedName>
</protein>
<dbReference type="Gramene" id="Os07t0244350-00">
    <property type="protein sequence ID" value="Os07t0244350-00"/>
    <property type="gene ID" value="Os07g0244350"/>
</dbReference>